<proteinExistence type="predicted"/>
<feature type="compositionally biased region" description="Basic and acidic residues" evidence="1">
    <location>
        <begin position="148"/>
        <end position="168"/>
    </location>
</feature>
<feature type="compositionally biased region" description="Basic and acidic residues" evidence="1">
    <location>
        <begin position="285"/>
        <end position="297"/>
    </location>
</feature>
<comment type="caution">
    <text evidence="2">The sequence shown here is derived from an EMBL/GenBank/DDBJ whole genome shotgun (WGS) entry which is preliminary data.</text>
</comment>
<evidence type="ECO:0008006" key="4">
    <source>
        <dbReference type="Google" id="ProtNLM"/>
    </source>
</evidence>
<keyword evidence="3" id="KW-1185">Reference proteome</keyword>
<dbReference type="AlphaFoldDB" id="A0A368ZZE9"/>
<gene>
    <name evidence="2" type="ORF">DES35_10448</name>
</gene>
<feature type="compositionally biased region" description="Basic and acidic residues" evidence="1">
    <location>
        <begin position="230"/>
        <end position="275"/>
    </location>
</feature>
<organism evidence="2 3">
    <name type="scientific">Schleiferia thermophila</name>
    <dbReference type="NCBI Taxonomy" id="884107"/>
    <lineage>
        <taxon>Bacteria</taxon>
        <taxon>Pseudomonadati</taxon>
        <taxon>Bacteroidota</taxon>
        <taxon>Flavobacteriia</taxon>
        <taxon>Flavobacteriales</taxon>
        <taxon>Schleiferiaceae</taxon>
        <taxon>Schleiferia</taxon>
    </lineage>
</organism>
<evidence type="ECO:0000313" key="2">
    <source>
        <dbReference type="EMBL" id="RCX02289.1"/>
    </source>
</evidence>
<evidence type="ECO:0000256" key="1">
    <source>
        <dbReference type="SAM" id="MobiDB-lite"/>
    </source>
</evidence>
<reference evidence="2 3" key="1">
    <citation type="submission" date="2018-07" db="EMBL/GenBank/DDBJ databases">
        <title>Genomic Encyclopedia of Type Strains, Phase IV (KMG-IV): sequencing the most valuable type-strain genomes for metagenomic binning, comparative biology and taxonomic classification.</title>
        <authorList>
            <person name="Goeker M."/>
        </authorList>
    </citation>
    <scope>NUCLEOTIDE SEQUENCE [LARGE SCALE GENOMIC DNA]</scope>
    <source>
        <strain evidence="2 3">DSM 21410</strain>
    </source>
</reference>
<feature type="region of interest" description="Disordered" evidence="1">
    <location>
        <begin position="456"/>
        <end position="490"/>
    </location>
</feature>
<evidence type="ECO:0000313" key="3">
    <source>
        <dbReference type="Proteomes" id="UP000253517"/>
    </source>
</evidence>
<feature type="compositionally biased region" description="Polar residues" evidence="1">
    <location>
        <begin position="217"/>
        <end position="229"/>
    </location>
</feature>
<name>A0A368ZZE9_9FLAO</name>
<accession>A0A368ZZE9</accession>
<sequence length="628" mass="71978">MHRINQIIQNPDLIQPDDSDLLKQFCARYPYCSVAQLLYAYLLNKQENYHFNAQLKIAAVVVNSRSKLFDFIHGNTKVKVTKYHEEPVYVQDSDKTDDLPSQTSPDYHEWETLKNIPPKPIPEKENIFQEISFDYDGNEKALSSEFQDENRKESTGPEKTEIFSESSKKSAPVEINSDGATNDQKNEETSSNRTEPDVDELKRRILDKFKTSKEIPEQTNEVTPQINTSDKNKIDQKTEKTESIKSEKDKKTESADEQIEKITKQTFEKTDKEKTQINSAVYNPPKKDASSSDNPELVKIKERASKILETLERLKHKYSAIAKNKDDNHLQLEINQKTNITTDENQKEHAEQLNNDLSKPLQEDVSDPVNSKIITSVESSTKIENITHEKTQTSHLESDVSETVPIRESYSSEYDIFDLIDHKDSPSYGGDEDITEASIEIEDNESAIEFVFDTQPSESNEPDNFAHIPVETSETELPQKSSVKESESEPQDDIFTKWILKIADSNVDENHRTKQASETEINQNQGIFQKNSEADPKRQEKLKIIDNFLSGNIQIKPRTLTKSTEDIKDLSAKYTFTSPDLMTETLAELYISQGHIDKAIQALEILKLKNPEKSSYFARQIQELKKKK</sequence>
<dbReference type="RefSeq" id="WP_051889447.1">
    <property type="nucleotide sequence ID" value="NZ_BHZF01000006.1"/>
</dbReference>
<dbReference type="EMBL" id="QPJS01000004">
    <property type="protein sequence ID" value="RCX02289.1"/>
    <property type="molecule type" value="Genomic_DNA"/>
</dbReference>
<feature type="compositionally biased region" description="Basic and acidic residues" evidence="1">
    <location>
        <begin position="184"/>
        <end position="216"/>
    </location>
</feature>
<protein>
    <recommendedName>
        <fullName evidence="4">Tetratricopeptide repeat protein</fullName>
    </recommendedName>
</protein>
<feature type="region of interest" description="Disordered" evidence="1">
    <location>
        <begin position="337"/>
        <end position="369"/>
    </location>
</feature>
<dbReference type="Proteomes" id="UP000253517">
    <property type="component" value="Unassembled WGS sequence"/>
</dbReference>
<feature type="region of interest" description="Disordered" evidence="1">
    <location>
        <begin position="143"/>
        <end position="297"/>
    </location>
</feature>